<keyword evidence="2" id="KW-1185">Reference proteome</keyword>
<evidence type="ECO:0008006" key="3">
    <source>
        <dbReference type="Google" id="ProtNLM"/>
    </source>
</evidence>
<reference evidence="1 2" key="1">
    <citation type="submission" date="2023-09" db="EMBL/GenBank/DDBJ databases">
        <authorList>
            <person name="Page C.A."/>
            <person name="Perez-Diaz I.M."/>
        </authorList>
    </citation>
    <scope>NUCLEOTIDE SEQUENCE [LARGE SCALE GENOMIC DNA]</scope>
    <source>
        <strain evidence="1 2">Ll15</strain>
    </source>
</reference>
<dbReference type="EMBL" id="CP137624">
    <property type="protein sequence ID" value="WPK11797.1"/>
    <property type="molecule type" value="Genomic_DNA"/>
</dbReference>
<evidence type="ECO:0000313" key="1">
    <source>
        <dbReference type="EMBL" id="WPK11797.1"/>
    </source>
</evidence>
<accession>A0ABZ0RX22</accession>
<gene>
    <name evidence="1" type="ORF">R6U77_18185</name>
</gene>
<dbReference type="InterPro" id="IPR013321">
    <property type="entry name" value="Arc_rbn_hlx_hlx"/>
</dbReference>
<protein>
    <recommendedName>
        <fullName evidence="3">Fur-regulated basic protein FbpA</fullName>
    </recommendedName>
</protein>
<dbReference type="Proteomes" id="UP001322664">
    <property type="component" value="Chromosome"/>
</dbReference>
<sequence length="61" mass="7236">MTNKVYMLRCSKSRCKGLYVKEMEQGYIEMTAINLEIANEMYHLEAESAYRLNKLLKKNNE</sequence>
<name>A0ABZ0RX22_9BACI</name>
<dbReference type="RefSeq" id="WP_319836712.1">
    <property type="nucleotide sequence ID" value="NZ_CP137624.1"/>
</dbReference>
<evidence type="ECO:0000313" key="2">
    <source>
        <dbReference type="Proteomes" id="UP001322664"/>
    </source>
</evidence>
<dbReference type="Gene3D" id="1.10.1220.10">
    <property type="entry name" value="Met repressor-like"/>
    <property type="match status" value="1"/>
</dbReference>
<organism evidence="1 2">
    <name type="scientific">Lysinibacillus louembei</name>
    <dbReference type="NCBI Taxonomy" id="1470088"/>
    <lineage>
        <taxon>Bacteria</taxon>
        <taxon>Bacillati</taxon>
        <taxon>Bacillota</taxon>
        <taxon>Bacilli</taxon>
        <taxon>Bacillales</taxon>
        <taxon>Bacillaceae</taxon>
        <taxon>Lysinibacillus</taxon>
    </lineage>
</organism>
<proteinExistence type="predicted"/>